<protein>
    <recommendedName>
        <fullName evidence="4">RING-type E3 ubiquitin transferase</fullName>
        <ecNumber evidence="4">2.3.2.27</ecNumber>
    </recommendedName>
</protein>
<evidence type="ECO:0000256" key="4">
    <source>
        <dbReference type="ARBA" id="ARBA00012483"/>
    </source>
</evidence>
<evidence type="ECO:0000256" key="14">
    <source>
        <dbReference type="PROSITE-ProRule" id="PRU00175"/>
    </source>
</evidence>
<sequence>MSNGMDYGSIVNGIGVFMVILLITMSLLFCKYCSPDRHHPSHQTSTSARTTAAEDVSITIESGLNEETLRSFPKLLYSQAKLHKTDNPSNCSICLGEYRDADTLRLLPNCGHVFHLKCVDPWLRLNPTCPVCRNSPLPSPSLPTLRPN</sequence>
<dbReference type="InterPro" id="IPR045899">
    <property type="entry name" value="ATL71-like"/>
</dbReference>
<comment type="pathway">
    <text evidence="3">Protein modification; protein ubiquitination.</text>
</comment>
<keyword evidence="12 15" id="KW-0472">Membrane</keyword>
<keyword evidence="18" id="KW-1185">Reference proteome</keyword>
<dbReference type="FunFam" id="3.30.40.10:FF:000187">
    <property type="entry name" value="E3 ubiquitin-protein ligase ATL6"/>
    <property type="match status" value="1"/>
</dbReference>
<evidence type="ECO:0000256" key="6">
    <source>
        <dbReference type="ARBA" id="ARBA00022692"/>
    </source>
</evidence>
<dbReference type="EC" id="2.3.2.27" evidence="4"/>
<comment type="subcellular location">
    <subcellularLocation>
        <location evidence="2">Membrane</location>
        <topology evidence="2">Single-pass membrane protein</topology>
    </subcellularLocation>
</comment>
<evidence type="ECO:0000256" key="13">
    <source>
        <dbReference type="ARBA" id="ARBA00024209"/>
    </source>
</evidence>
<feature type="transmembrane region" description="Helical" evidence="15">
    <location>
        <begin position="7"/>
        <end position="29"/>
    </location>
</feature>
<keyword evidence="7" id="KW-0479">Metal-binding</keyword>
<dbReference type="Proteomes" id="UP001054252">
    <property type="component" value="Unassembled WGS sequence"/>
</dbReference>
<evidence type="ECO:0000256" key="11">
    <source>
        <dbReference type="ARBA" id="ARBA00022989"/>
    </source>
</evidence>
<dbReference type="AlphaFoldDB" id="A0AAV5LT82"/>
<accession>A0AAV5LT82</accession>
<evidence type="ECO:0000256" key="2">
    <source>
        <dbReference type="ARBA" id="ARBA00004167"/>
    </source>
</evidence>
<dbReference type="GO" id="GO:0016020">
    <property type="term" value="C:membrane"/>
    <property type="evidence" value="ECO:0007669"/>
    <property type="project" value="UniProtKB-SubCell"/>
</dbReference>
<dbReference type="PANTHER" id="PTHR46719">
    <property type="entry name" value="TRANSCRIPTION FACTOR C2H2 FAMILY-RELATED"/>
    <property type="match status" value="1"/>
</dbReference>
<dbReference type="GO" id="GO:0061630">
    <property type="term" value="F:ubiquitin protein ligase activity"/>
    <property type="evidence" value="ECO:0007669"/>
    <property type="project" value="UniProtKB-EC"/>
</dbReference>
<dbReference type="InterPro" id="IPR001841">
    <property type="entry name" value="Znf_RING"/>
</dbReference>
<evidence type="ECO:0000256" key="15">
    <source>
        <dbReference type="SAM" id="Phobius"/>
    </source>
</evidence>
<dbReference type="SUPFAM" id="SSF57850">
    <property type="entry name" value="RING/U-box"/>
    <property type="match status" value="1"/>
</dbReference>
<keyword evidence="6 15" id="KW-0812">Transmembrane</keyword>
<comment type="catalytic activity">
    <reaction evidence="1">
        <text>S-ubiquitinyl-[E2 ubiquitin-conjugating enzyme]-L-cysteine + [acceptor protein]-L-lysine = [E2 ubiquitin-conjugating enzyme]-L-cysteine + N(6)-ubiquitinyl-[acceptor protein]-L-lysine.</text>
        <dbReference type="EC" id="2.3.2.27"/>
    </reaction>
</comment>
<reference evidence="17 18" key="1">
    <citation type="journal article" date="2021" name="Commun. Biol.">
        <title>The genome of Shorea leprosula (Dipterocarpaceae) highlights the ecological relevance of drought in aseasonal tropical rainforests.</title>
        <authorList>
            <person name="Ng K.K.S."/>
            <person name="Kobayashi M.J."/>
            <person name="Fawcett J.A."/>
            <person name="Hatakeyama M."/>
            <person name="Paape T."/>
            <person name="Ng C.H."/>
            <person name="Ang C.C."/>
            <person name="Tnah L.H."/>
            <person name="Lee C.T."/>
            <person name="Nishiyama T."/>
            <person name="Sese J."/>
            <person name="O'Brien M.J."/>
            <person name="Copetti D."/>
            <person name="Mohd Noor M.I."/>
            <person name="Ong R.C."/>
            <person name="Putra M."/>
            <person name="Sireger I.Z."/>
            <person name="Indrioko S."/>
            <person name="Kosugi Y."/>
            <person name="Izuno A."/>
            <person name="Isagi Y."/>
            <person name="Lee S.L."/>
            <person name="Shimizu K.K."/>
        </authorList>
    </citation>
    <scope>NUCLEOTIDE SEQUENCE [LARGE SCALE GENOMIC DNA]</scope>
    <source>
        <strain evidence="17">214</strain>
    </source>
</reference>
<dbReference type="InterPro" id="IPR013083">
    <property type="entry name" value="Znf_RING/FYVE/PHD"/>
</dbReference>
<proteinExistence type="inferred from homology"/>
<dbReference type="Pfam" id="PF13639">
    <property type="entry name" value="zf-RING_2"/>
    <property type="match status" value="1"/>
</dbReference>
<evidence type="ECO:0000256" key="3">
    <source>
        <dbReference type="ARBA" id="ARBA00004906"/>
    </source>
</evidence>
<name>A0AAV5LT82_9ROSI</name>
<evidence type="ECO:0000313" key="18">
    <source>
        <dbReference type="Proteomes" id="UP001054252"/>
    </source>
</evidence>
<gene>
    <name evidence="17" type="ORF">SLEP1_g47453</name>
</gene>
<keyword evidence="9" id="KW-0833">Ubl conjugation pathway</keyword>
<keyword evidence="10" id="KW-0862">Zinc</keyword>
<keyword evidence="11 15" id="KW-1133">Transmembrane helix</keyword>
<dbReference type="PANTHER" id="PTHR46719:SF7">
    <property type="entry name" value="RING-H2 FINGER PROTEIN ATL71-RELATED"/>
    <property type="match status" value="1"/>
</dbReference>
<dbReference type="EMBL" id="BPVZ01000136">
    <property type="protein sequence ID" value="GKV39727.1"/>
    <property type="molecule type" value="Genomic_DNA"/>
</dbReference>
<evidence type="ECO:0000313" key="17">
    <source>
        <dbReference type="EMBL" id="GKV39727.1"/>
    </source>
</evidence>
<organism evidence="17 18">
    <name type="scientific">Rubroshorea leprosula</name>
    <dbReference type="NCBI Taxonomy" id="152421"/>
    <lineage>
        <taxon>Eukaryota</taxon>
        <taxon>Viridiplantae</taxon>
        <taxon>Streptophyta</taxon>
        <taxon>Embryophyta</taxon>
        <taxon>Tracheophyta</taxon>
        <taxon>Spermatophyta</taxon>
        <taxon>Magnoliopsida</taxon>
        <taxon>eudicotyledons</taxon>
        <taxon>Gunneridae</taxon>
        <taxon>Pentapetalae</taxon>
        <taxon>rosids</taxon>
        <taxon>malvids</taxon>
        <taxon>Malvales</taxon>
        <taxon>Dipterocarpaceae</taxon>
        <taxon>Rubroshorea</taxon>
    </lineage>
</organism>
<dbReference type="GO" id="GO:0008270">
    <property type="term" value="F:zinc ion binding"/>
    <property type="evidence" value="ECO:0007669"/>
    <property type="project" value="UniProtKB-KW"/>
</dbReference>
<evidence type="ECO:0000259" key="16">
    <source>
        <dbReference type="PROSITE" id="PS50089"/>
    </source>
</evidence>
<evidence type="ECO:0000256" key="8">
    <source>
        <dbReference type="ARBA" id="ARBA00022771"/>
    </source>
</evidence>
<comment type="caution">
    <text evidence="17">The sequence shown here is derived from an EMBL/GenBank/DDBJ whole genome shotgun (WGS) entry which is preliminary data.</text>
</comment>
<evidence type="ECO:0000256" key="10">
    <source>
        <dbReference type="ARBA" id="ARBA00022833"/>
    </source>
</evidence>
<evidence type="ECO:0000256" key="5">
    <source>
        <dbReference type="ARBA" id="ARBA00022679"/>
    </source>
</evidence>
<evidence type="ECO:0000256" key="1">
    <source>
        <dbReference type="ARBA" id="ARBA00000900"/>
    </source>
</evidence>
<dbReference type="SMART" id="SM00184">
    <property type="entry name" value="RING"/>
    <property type="match status" value="1"/>
</dbReference>
<dbReference type="Gene3D" id="3.30.40.10">
    <property type="entry name" value="Zinc/RING finger domain, C3HC4 (zinc finger)"/>
    <property type="match status" value="1"/>
</dbReference>
<evidence type="ECO:0000256" key="9">
    <source>
        <dbReference type="ARBA" id="ARBA00022786"/>
    </source>
</evidence>
<keyword evidence="5" id="KW-0808">Transferase</keyword>
<dbReference type="PROSITE" id="PS50089">
    <property type="entry name" value="ZF_RING_2"/>
    <property type="match status" value="1"/>
</dbReference>
<keyword evidence="8 14" id="KW-0863">Zinc-finger</keyword>
<evidence type="ECO:0000256" key="12">
    <source>
        <dbReference type="ARBA" id="ARBA00023136"/>
    </source>
</evidence>
<comment type="similarity">
    <text evidence="13">Belongs to the RING-type zinc finger family. ATL subfamily.</text>
</comment>
<feature type="domain" description="RING-type" evidence="16">
    <location>
        <begin position="91"/>
        <end position="133"/>
    </location>
</feature>
<evidence type="ECO:0000256" key="7">
    <source>
        <dbReference type="ARBA" id="ARBA00022723"/>
    </source>
</evidence>
<dbReference type="CDD" id="cd16461">
    <property type="entry name" value="RING-H2_EL5-like"/>
    <property type="match status" value="1"/>
</dbReference>